<dbReference type="OrthoDB" id="6772810at2759"/>
<reference evidence="3 4" key="1">
    <citation type="journal article" date="2019" name="Sci. Rep.">
        <title>Orb-weaving spider Araneus ventricosus genome elucidates the spidroin gene catalogue.</title>
        <authorList>
            <person name="Kono N."/>
            <person name="Nakamura H."/>
            <person name="Ohtoshi R."/>
            <person name="Moran D.A.P."/>
            <person name="Shinohara A."/>
            <person name="Yoshida Y."/>
            <person name="Fujiwara M."/>
            <person name="Mori M."/>
            <person name="Tomita M."/>
            <person name="Arakawa K."/>
        </authorList>
    </citation>
    <scope>NUCLEOTIDE SEQUENCE [LARGE SCALE GENOMIC DNA]</scope>
</reference>
<dbReference type="Gene3D" id="3.30.420.10">
    <property type="entry name" value="Ribonuclease H-like superfamily/Ribonuclease H"/>
    <property type="match status" value="1"/>
</dbReference>
<sequence>MVLGILRSFLYQCICSIATSGSCAIKPYNQLTLQSGFRKDGSKSDGYVGCGIFFPPDTCSYRLHASCSVLTAELAAVFYALQKIVASHQRLYCIYTDSMSAFEALCHTDKRMHPVAEDILCYMHELQAQGFKILFCWVPSHVGIVGNEQADSAAKAASNVWQSPNPCNDLKIFTTRHIHSLWQELWDLEIRNKLHFIKPRINIWSIIHIRVTDVKLTRLRIGHTRFTHKHLLFGERAPECRTCHINFTAAHILTECPTFNSHRVTYFNSSSPNMKELLGEFPHPHLFDFLKAIGFYHSI</sequence>
<dbReference type="GO" id="GO:0004523">
    <property type="term" value="F:RNA-DNA hybrid ribonuclease activity"/>
    <property type="evidence" value="ECO:0007669"/>
    <property type="project" value="InterPro"/>
</dbReference>
<dbReference type="PROSITE" id="PS50879">
    <property type="entry name" value="RNASE_H_1"/>
    <property type="match status" value="1"/>
</dbReference>
<dbReference type="Pfam" id="PF00075">
    <property type="entry name" value="RNase_H"/>
    <property type="match status" value="1"/>
</dbReference>
<evidence type="ECO:0000313" key="4">
    <source>
        <dbReference type="Proteomes" id="UP000499080"/>
    </source>
</evidence>
<dbReference type="CDD" id="cd09276">
    <property type="entry name" value="Rnase_HI_RT_non_LTR"/>
    <property type="match status" value="1"/>
</dbReference>
<accession>A0A4Y2TB45</accession>
<feature type="signal peptide" evidence="1">
    <location>
        <begin position="1"/>
        <end position="24"/>
    </location>
</feature>
<comment type="caution">
    <text evidence="3">The sequence shown here is derived from an EMBL/GenBank/DDBJ whole genome shotgun (WGS) entry which is preliminary data.</text>
</comment>
<dbReference type="EMBL" id="BGPR01027409">
    <property type="protein sequence ID" value="GBN97868.1"/>
    <property type="molecule type" value="Genomic_DNA"/>
</dbReference>
<protein>
    <recommendedName>
        <fullName evidence="2">RNase H type-1 domain-containing protein</fullName>
    </recommendedName>
</protein>
<evidence type="ECO:0000256" key="1">
    <source>
        <dbReference type="SAM" id="SignalP"/>
    </source>
</evidence>
<dbReference type="InterPro" id="IPR002156">
    <property type="entry name" value="RNaseH_domain"/>
</dbReference>
<feature type="chain" id="PRO_5021321219" description="RNase H type-1 domain-containing protein" evidence="1">
    <location>
        <begin position="25"/>
        <end position="299"/>
    </location>
</feature>
<dbReference type="InterPro" id="IPR012337">
    <property type="entry name" value="RNaseH-like_sf"/>
</dbReference>
<proteinExistence type="predicted"/>
<organism evidence="3 4">
    <name type="scientific">Araneus ventricosus</name>
    <name type="common">Orbweaver spider</name>
    <name type="synonym">Epeira ventricosa</name>
    <dbReference type="NCBI Taxonomy" id="182803"/>
    <lineage>
        <taxon>Eukaryota</taxon>
        <taxon>Metazoa</taxon>
        <taxon>Ecdysozoa</taxon>
        <taxon>Arthropoda</taxon>
        <taxon>Chelicerata</taxon>
        <taxon>Arachnida</taxon>
        <taxon>Araneae</taxon>
        <taxon>Araneomorphae</taxon>
        <taxon>Entelegynae</taxon>
        <taxon>Araneoidea</taxon>
        <taxon>Araneidae</taxon>
        <taxon>Araneus</taxon>
    </lineage>
</organism>
<dbReference type="Proteomes" id="UP000499080">
    <property type="component" value="Unassembled WGS sequence"/>
</dbReference>
<dbReference type="InterPro" id="IPR036397">
    <property type="entry name" value="RNaseH_sf"/>
</dbReference>
<dbReference type="AlphaFoldDB" id="A0A4Y2TB45"/>
<dbReference type="GO" id="GO:0003676">
    <property type="term" value="F:nucleic acid binding"/>
    <property type="evidence" value="ECO:0007669"/>
    <property type="project" value="InterPro"/>
</dbReference>
<evidence type="ECO:0000259" key="2">
    <source>
        <dbReference type="PROSITE" id="PS50879"/>
    </source>
</evidence>
<name>A0A4Y2TB45_ARAVE</name>
<gene>
    <name evidence="3" type="ORF">AVEN_94093_1</name>
</gene>
<keyword evidence="1" id="KW-0732">Signal</keyword>
<dbReference type="SUPFAM" id="SSF53098">
    <property type="entry name" value="Ribonuclease H-like"/>
    <property type="match status" value="1"/>
</dbReference>
<dbReference type="PROSITE" id="PS51257">
    <property type="entry name" value="PROKAR_LIPOPROTEIN"/>
    <property type="match status" value="1"/>
</dbReference>
<keyword evidence="4" id="KW-1185">Reference proteome</keyword>
<evidence type="ECO:0000313" key="3">
    <source>
        <dbReference type="EMBL" id="GBN97868.1"/>
    </source>
</evidence>
<feature type="domain" description="RNase H type-1" evidence="2">
    <location>
        <begin position="11"/>
        <end position="159"/>
    </location>
</feature>